<comment type="cofactor">
    <cofactor evidence="1">
        <name>Zn(2+)</name>
        <dbReference type="ChEBI" id="CHEBI:29105"/>
    </cofactor>
    <text evidence="1">Binds 1 zinc ion per subunit.</text>
</comment>
<comment type="caution">
    <text evidence="1">Lacks conserved residue(s) required for the propagation of feature annotation.</text>
</comment>
<dbReference type="PANTHER" id="PTHR10127">
    <property type="entry name" value="DISCOIDIN, CUB, EGF, LAMININ , AND ZINC METALLOPROTEASE DOMAIN CONTAINING"/>
    <property type="match status" value="1"/>
</dbReference>
<dbReference type="SUPFAM" id="SSF55486">
    <property type="entry name" value="Metalloproteases ('zincins'), catalytic domain"/>
    <property type="match status" value="1"/>
</dbReference>
<dbReference type="PANTHER" id="PTHR10127:SF850">
    <property type="entry name" value="METALLOENDOPEPTIDASE"/>
    <property type="match status" value="1"/>
</dbReference>
<dbReference type="InterPro" id="IPR006026">
    <property type="entry name" value="Peptidase_Metallo"/>
</dbReference>
<protein>
    <submittedName>
        <fullName evidence="4">M12 family metallopeptidase</fullName>
    </submittedName>
</protein>
<keyword evidence="1" id="KW-0862">Zinc</keyword>
<dbReference type="InterPro" id="IPR034035">
    <property type="entry name" value="Astacin-like_dom"/>
</dbReference>
<dbReference type="Pfam" id="PF01400">
    <property type="entry name" value="Astacin"/>
    <property type="match status" value="1"/>
</dbReference>
<dbReference type="EMBL" id="JACKSJ010000143">
    <property type="protein sequence ID" value="MCV7171574.1"/>
    <property type="molecule type" value="Genomic_DNA"/>
</dbReference>
<keyword evidence="1" id="KW-0479">Metal-binding</keyword>
<comment type="caution">
    <text evidence="4">The sequence shown here is derived from an EMBL/GenBank/DDBJ whole genome shotgun (WGS) entry which is preliminary data.</text>
</comment>
<proteinExistence type="predicted"/>
<keyword evidence="1" id="KW-0378">Hydrolase</keyword>
<dbReference type="RefSeq" id="WP_264013759.1">
    <property type="nucleotide sequence ID" value="NZ_JACKSJ010000143.1"/>
</dbReference>
<feature type="active site" evidence="1">
    <location>
        <position position="162"/>
    </location>
</feature>
<dbReference type="PROSITE" id="PS51864">
    <property type="entry name" value="ASTACIN"/>
    <property type="match status" value="1"/>
</dbReference>
<keyword evidence="1" id="KW-0482">Metalloprotease</keyword>
<feature type="compositionally biased region" description="Basic and acidic residues" evidence="2">
    <location>
        <begin position="1"/>
        <end position="15"/>
    </location>
</feature>
<evidence type="ECO:0000313" key="4">
    <source>
        <dbReference type="EMBL" id="MCV7171574.1"/>
    </source>
</evidence>
<dbReference type="Proteomes" id="UP001140293">
    <property type="component" value="Unassembled WGS sequence"/>
</dbReference>
<keyword evidence="1" id="KW-0645">Protease</keyword>
<name>A0A9X2YQV7_9MYCO</name>
<sequence>MTVEDIKQTELHDDEATGEYRTGPEAGTAIVGTFDGGEREVRYADVDGVAVFEGDIVLGTVEEVRSRAGLEGIGRTGSEFRWPNGVVPFEVDPTLPNQQRVTDAVAHWADRTRIRFVPRNGQADFVRFVPSTASRSPVGRQRTGRQDIELTATAPTGTVIHEMGHAVGLWHEQSREDRNRFVEIRLDTVPVGNRHNFDQQIELGDDLGTYDFGSIMHYSRTAFSTSGQDTIVPRVALPAGVTMGQRTALSQGDINAVHAMYPDWSGIGDRWRSIGGFFPAGAPISVTSRSAGNLDLFVVGNDGRVYTSWWYQGADWSGLNNTWRNIGGVFPKGAPVTAITKSPNSIDLFITGNDGRVYTSWWYQGADWSGLGDRWRSIGGFFPAGRKVSAISRSARNLDAFITGNDGRAYTSWWQG</sequence>
<evidence type="ECO:0000313" key="5">
    <source>
        <dbReference type="Proteomes" id="UP001140293"/>
    </source>
</evidence>
<evidence type="ECO:0000259" key="3">
    <source>
        <dbReference type="PROSITE" id="PS51864"/>
    </source>
</evidence>
<keyword evidence="5" id="KW-1185">Reference proteome</keyword>
<feature type="binding site" evidence="1">
    <location>
        <position position="171"/>
    </location>
    <ligand>
        <name>Zn(2+)</name>
        <dbReference type="ChEBI" id="CHEBI:29105"/>
        <note>catalytic</note>
    </ligand>
</feature>
<accession>A0A9X2YQV7</accession>
<dbReference type="Gene3D" id="3.40.390.10">
    <property type="entry name" value="Collagenase (Catalytic Domain)"/>
    <property type="match status" value="1"/>
</dbReference>
<dbReference type="CDD" id="cd04280">
    <property type="entry name" value="ZnMc_astacin_like"/>
    <property type="match status" value="1"/>
</dbReference>
<dbReference type="InterPro" id="IPR001506">
    <property type="entry name" value="Peptidase_M12A"/>
</dbReference>
<evidence type="ECO:0000256" key="2">
    <source>
        <dbReference type="SAM" id="MobiDB-lite"/>
    </source>
</evidence>
<dbReference type="GO" id="GO:0006508">
    <property type="term" value="P:proteolysis"/>
    <property type="evidence" value="ECO:0007669"/>
    <property type="project" value="UniProtKB-KW"/>
</dbReference>
<evidence type="ECO:0000256" key="1">
    <source>
        <dbReference type="PROSITE-ProRule" id="PRU01211"/>
    </source>
</evidence>
<gene>
    <name evidence="4" type="ORF">H7I41_16795</name>
</gene>
<feature type="binding site" evidence="1">
    <location>
        <position position="161"/>
    </location>
    <ligand>
        <name>Zn(2+)</name>
        <dbReference type="ChEBI" id="CHEBI:29105"/>
        <note>catalytic</note>
    </ligand>
</feature>
<dbReference type="InterPro" id="IPR024079">
    <property type="entry name" value="MetalloPept_cat_dom_sf"/>
</dbReference>
<dbReference type="GO" id="GO:0004222">
    <property type="term" value="F:metalloendopeptidase activity"/>
    <property type="evidence" value="ECO:0007669"/>
    <property type="project" value="UniProtKB-UniRule"/>
</dbReference>
<organism evidence="4 5">
    <name type="scientific">[Mycobacterium] manitobense</name>
    <dbReference type="NCBI Taxonomy" id="190147"/>
    <lineage>
        <taxon>Bacteria</taxon>
        <taxon>Bacillati</taxon>
        <taxon>Actinomycetota</taxon>
        <taxon>Actinomycetes</taxon>
        <taxon>Mycobacteriales</taxon>
        <taxon>Mycobacteriaceae</taxon>
        <taxon>Mycolicibacterium</taxon>
    </lineage>
</organism>
<dbReference type="PRINTS" id="PR00480">
    <property type="entry name" value="ASTACIN"/>
</dbReference>
<dbReference type="SMART" id="SM00235">
    <property type="entry name" value="ZnMc"/>
    <property type="match status" value="1"/>
</dbReference>
<feature type="binding site" evidence="1">
    <location>
        <position position="165"/>
    </location>
    <ligand>
        <name>Zn(2+)</name>
        <dbReference type="ChEBI" id="CHEBI:29105"/>
        <note>catalytic</note>
    </ligand>
</feature>
<dbReference type="Gene3D" id="2.120.10.70">
    <property type="entry name" value="Fucose-specific lectin"/>
    <property type="match status" value="1"/>
</dbReference>
<feature type="domain" description="Peptidase M12A" evidence="3">
    <location>
        <begin position="71"/>
        <end position="264"/>
    </location>
</feature>
<reference evidence="4" key="2">
    <citation type="journal article" date="2022" name="BMC Genomics">
        <title>Comparative genome analysis of mycobacteria focusing on tRNA and non-coding RNA.</title>
        <authorList>
            <person name="Behra P.R.K."/>
            <person name="Pettersson B.M.F."/>
            <person name="Ramesh M."/>
            <person name="Das S."/>
            <person name="Dasgupta S."/>
            <person name="Kirsebom L.A."/>
        </authorList>
    </citation>
    <scope>NUCLEOTIDE SEQUENCE</scope>
    <source>
        <strain evidence="4">DSM 44615</strain>
    </source>
</reference>
<reference evidence="4" key="1">
    <citation type="submission" date="2020-07" db="EMBL/GenBank/DDBJ databases">
        <authorList>
            <person name="Pettersson B.M.F."/>
            <person name="Behra P.R.K."/>
            <person name="Ramesh M."/>
            <person name="Das S."/>
            <person name="Dasgupta S."/>
            <person name="Kirsebom L.A."/>
        </authorList>
    </citation>
    <scope>NUCLEOTIDE SEQUENCE</scope>
    <source>
        <strain evidence="4">DSM 44615</strain>
    </source>
</reference>
<dbReference type="GO" id="GO:0008270">
    <property type="term" value="F:zinc ion binding"/>
    <property type="evidence" value="ECO:0007669"/>
    <property type="project" value="UniProtKB-UniRule"/>
</dbReference>
<dbReference type="AlphaFoldDB" id="A0A9X2YQV7"/>
<dbReference type="SUPFAM" id="SSF89372">
    <property type="entry name" value="Fucose-specific lectin"/>
    <property type="match status" value="1"/>
</dbReference>
<feature type="region of interest" description="Disordered" evidence="2">
    <location>
        <begin position="1"/>
        <end position="29"/>
    </location>
</feature>